<sequence>MPVIDEQYMRGRIHAPPGRDFSTTRLYSFHHIVGDGYTINLQVIGRDENLLYIDWEGIVNWEYNGEWDVLRIIQASMIDPPPPPPRAPAGMTERHPNKENYYSCGDASGPGPSCVGVRRPGGMYCVMPFFAPNTQM</sequence>
<protein>
    <submittedName>
        <fullName evidence="2">Uncharacterized protein</fullName>
    </submittedName>
</protein>
<evidence type="ECO:0000256" key="1">
    <source>
        <dbReference type="SAM" id="MobiDB-lite"/>
    </source>
</evidence>
<reference evidence="2 3" key="1">
    <citation type="submission" date="2018-06" db="EMBL/GenBank/DDBJ databases">
        <title>A transcriptomic atlas of mushroom development highlights an independent origin of complex multicellularity.</title>
        <authorList>
            <consortium name="DOE Joint Genome Institute"/>
            <person name="Krizsan K."/>
            <person name="Almasi E."/>
            <person name="Merenyi Z."/>
            <person name="Sahu N."/>
            <person name="Viragh M."/>
            <person name="Koszo T."/>
            <person name="Mondo S."/>
            <person name="Kiss B."/>
            <person name="Balint B."/>
            <person name="Kues U."/>
            <person name="Barry K."/>
            <person name="Hegedus J.C."/>
            <person name="Henrissat B."/>
            <person name="Johnson J."/>
            <person name="Lipzen A."/>
            <person name="Ohm R."/>
            <person name="Nagy I."/>
            <person name="Pangilinan J."/>
            <person name="Yan J."/>
            <person name="Xiong Y."/>
            <person name="Grigoriev I.V."/>
            <person name="Hibbett D.S."/>
            <person name="Nagy L.G."/>
        </authorList>
    </citation>
    <scope>NUCLEOTIDE SEQUENCE [LARGE SCALE GENOMIC DNA]</scope>
    <source>
        <strain evidence="2 3">SZMC22713</strain>
    </source>
</reference>
<proteinExistence type="predicted"/>
<dbReference type="EMBL" id="ML170174">
    <property type="protein sequence ID" value="TDL22605.1"/>
    <property type="molecule type" value="Genomic_DNA"/>
</dbReference>
<feature type="region of interest" description="Disordered" evidence="1">
    <location>
        <begin position="81"/>
        <end position="103"/>
    </location>
</feature>
<evidence type="ECO:0000313" key="2">
    <source>
        <dbReference type="EMBL" id="TDL22605.1"/>
    </source>
</evidence>
<dbReference type="Proteomes" id="UP000294933">
    <property type="component" value="Unassembled WGS sequence"/>
</dbReference>
<dbReference type="VEuPathDB" id="FungiDB:BD410DRAFT_828367"/>
<dbReference type="AlphaFoldDB" id="A0A4Y7Q5C6"/>
<name>A0A4Y7Q5C6_9AGAM</name>
<organism evidence="2 3">
    <name type="scientific">Rickenella mellea</name>
    <dbReference type="NCBI Taxonomy" id="50990"/>
    <lineage>
        <taxon>Eukaryota</taxon>
        <taxon>Fungi</taxon>
        <taxon>Dikarya</taxon>
        <taxon>Basidiomycota</taxon>
        <taxon>Agaricomycotina</taxon>
        <taxon>Agaricomycetes</taxon>
        <taxon>Hymenochaetales</taxon>
        <taxon>Rickenellaceae</taxon>
        <taxon>Rickenella</taxon>
    </lineage>
</organism>
<gene>
    <name evidence="2" type="ORF">BD410DRAFT_828367</name>
</gene>
<keyword evidence="3" id="KW-1185">Reference proteome</keyword>
<accession>A0A4Y7Q5C6</accession>
<evidence type="ECO:0000313" key="3">
    <source>
        <dbReference type="Proteomes" id="UP000294933"/>
    </source>
</evidence>